<proteinExistence type="predicted"/>
<dbReference type="EMBL" id="JBGNUJ010000012">
    <property type="protein sequence ID" value="KAL3953370.1"/>
    <property type="molecule type" value="Genomic_DNA"/>
</dbReference>
<name>A0ACC4DAH5_PURLI</name>
<accession>A0ACC4DAH5</accession>
<sequence length="132" mass="15033">MLLAESQRQRPDDSRWAKRGMANDTGLHDRPLHGGRERRASWQGTNVAEDAPPQGHAGELEMSAFGSVLPTACAAGRVGFQVPVRRRCRLERRHWAAKVEAFQPWMHRRRHPRRRLLTRPVRACRGPPPAAH</sequence>
<comment type="caution">
    <text evidence="1">The sequence shown here is derived from an EMBL/GenBank/DDBJ whole genome shotgun (WGS) entry which is preliminary data.</text>
</comment>
<keyword evidence="2" id="KW-1185">Reference proteome</keyword>
<dbReference type="Proteomes" id="UP001638806">
    <property type="component" value="Unassembled WGS sequence"/>
</dbReference>
<evidence type="ECO:0000313" key="2">
    <source>
        <dbReference type="Proteomes" id="UP001638806"/>
    </source>
</evidence>
<organism evidence="1 2">
    <name type="scientific">Purpureocillium lilacinum</name>
    <name type="common">Paecilomyces lilacinus</name>
    <dbReference type="NCBI Taxonomy" id="33203"/>
    <lineage>
        <taxon>Eukaryota</taxon>
        <taxon>Fungi</taxon>
        <taxon>Dikarya</taxon>
        <taxon>Ascomycota</taxon>
        <taxon>Pezizomycotina</taxon>
        <taxon>Sordariomycetes</taxon>
        <taxon>Hypocreomycetidae</taxon>
        <taxon>Hypocreales</taxon>
        <taxon>Ophiocordycipitaceae</taxon>
        <taxon>Purpureocillium</taxon>
    </lineage>
</organism>
<gene>
    <name evidence="1" type="ORF">ACCO45_013313</name>
</gene>
<protein>
    <submittedName>
        <fullName evidence="1">Uncharacterized protein</fullName>
    </submittedName>
</protein>
<evidence type="ECO:0000313" key="1">
    <source>
        <dbReference type="EMBL" id="KAL3953370.1"/>
    </source>
</evidence>
<reference evidence="1" key="1">
    <citation type="submission" date="2024-12" db="EMBL/GenBank/DDBJ databases">
        <title>Comparative genomics and development of molecular markers within Purpureocillium lilacinum and among Purpureocillium species.</title>
        <authorList>
            <person name="Yeh Z.-Y."/>
            <person name="Ni N.-T."/>
            <person name="Lo P.-H."/>
            <person name="Mushyakhwo K."/>
            <person name="Lin C.-F."/>
            <person name="Nai Y.-S."/>
        </authorList>
    </citation>
    <scope>NUCLEOTIDE SEQUENCE</scope>
    <source>
        <strain evidence="1">NCHU-NPUST-175</strain>
    </source>
</reference>